<dbReference type="Proteomes" id="UP000034795">
    <property type="component" value="Unassembled WGS sequence"/>
</dbReference>
<dbReference type="PANTHER" id="PTHR11061">
    <property type="entry name" value="RNA M5U METHYLTRANSFERASE"/>
    <property type="match status" value="1"/>
</dbReference>
<dbReference type="PANTHER" id="PTHR11061:SF30">
    <property type="entry name" value="TRNA (URACIL(54)-C(5))-METHYLTRANSFERASE"/>
    <property type="match status" value="1"/>
</dbReference>
<dbReference type="GO" id="GO:0032259">
    <property type="term" value="P:methylation"/>
    <property type="evidence" value="ECO:0007669"/>
    <property type="project" value="UniProtKB-KW"/>
</dbReference>
<dbReference type="PROSITE" id="PS01230">
    <property type="entry name" value="TRMA_1"/>
    <property type="match status" value="1"/>
</dbReference>
<dbReference type="InterPro" id="IPR029063">
    <property type="entry name" value="SAM-dependent_MTases_sf"/>
</dbReference>
<accession>A0A0G1Q863</accession>
<dbReference type="InterPro" id="IPR030391">
    <property type="entry name" value="MeTrfase_TrmA_CS"/>
</dbReference>
<dbReference type="NCBIfam" id="TIGR00479">
    <property type="entry name" value="rumA"/>
    <property type="match status" value="1"/>
</dbReference>
<dbReference type="GO" id="GO:0006396">
    <property type="term" value="P:RNA processing"/>
    <property type="evidence" value="ECO:0007669"/>
    <property type="project" value="InterPro"/>
</dbReference>
<dbReference type="GO" id="GO:0008757">
    <property type="term" value="F:S-adenosylmethionine-dependent methyltransferase activity"/>
    <property type="evidence" value="ECO:0007669"/>
    <property type="project" value="UniProtKB-ARBA"/>
</dbReference>
<dbReference type="AlphaFoldDB" id="A0A0G1Q863"/>
<feature type="binding site" evidence="4">
    <location>
        <position position="286"/>
    </location>
    <ligand>
        <name>S-adenosyl-L-methionine</name>
        <dbReference type="ChEBI" id="CHEBI:59789"/>
    </ligand>
</feature>
<comment type="similarity">
    <text evidence="4">Belongs to the class I-like SAM-binding methyltransferase superfamily. RNA M5U methyltransferase family.</text>
</comment>
<name>A0A0G1Q863_9BACT</name>
<dbReference type="InterPro" id="IPR030390">
    <property type="entry name" value="MeTrfase_TrmA_AS"/>
</dbReference>
<dbReference type="Pfam" id="PF05958">
    <property type="entry name" value="tRNA_U5-meth_tr"/>
    <property type="match status" value="1"/>
</dbReference>
<feature type="binding site" evidence="4">
    <location>
        <position position="265"/>
    </location>
    <ligand>
        <name>S-adenosyl-L-methionine</name>
        <dbReference type="ChEBI" id="CHEBI:59789"/>
    </ligand>
</feature>
<dbReference type="GO" id="GO:0008173">
    <property type="term" value="F:RNA methyltransferase activity"/>
    <property type="evidence" value="ECO:0007669"/>
    <property type="project" value="InterPro"/>
</dbReference>
<evidence type="ECO:0000313" key="7">
    <source>
        <dbReference type="Proteomes" id="UP000034795"/>
    </source>
</evidence>
<reference evidence="6 7" key="1">
    <citation type="journal article" date="2015" name="Nature">
        <title>rRNA introns, odd ribosomes, and small enigmatic genomes across a large radiation of phyla.</title>
        <authorList>
            <person name="Brown C.T."/>
            <person name="Hug L.A."/>
            <person name="Thomas B.C."/>
            <person name="Sharon I."/>
            <person name="Castelle C.J."/>
            <person name="Singh A."/>
            <person name="Wilkins M.J."/>
            <person name="Williams K.H."/>
            <person name="Banfield J.F."/>
        </authorList>
    </citation>
    <scope>NUCLEOTIDE SEQUENCE [LARGE SCALE GENOMIC DNA]</scope>
</reference>
<organism evidence="6 7">
    <name type="scientific">Candidatus Uhrbacteria bacterium GW2011_GWE2_46_68</name>
    <dbReference type="NCBI Taxonomy" id="1618994"/>
    <lineage>
        <taxon>Bacteria</taxon>
        <taxon>Candidatus Uhriibacteriota</taxon>
    </lineage>
</organism>
<feature type="binding site" evidence="4">
    <location>
        <position position="329"/>
    </location>
    <ligand>
        <name>S-adenosyl-L-methionine</name>
        <dbReference type="ChEBI" id="CHEBI:59789"/>
    </ligand>
</feature>
<dbReference type="Gene3D" id="3.40.50.150">
    <property type="entry name" value="Vaccinia Virus protein VP39"/>
    <property type="match status" value="1"/>
</dbReference>
<dbReference type="CDD" id="cd02440">
    <property type="entry name" value="AdoMet_MTases"/>
    <property type="match status" value="1"/>
</dbReference>
<feature type="binding site" evidence="4">
    <location>
        <position position="236"/>
    </location>
    <ligand>
        <name>S-adenosyl-L-methionine</name>
        <dbReference type="ChEBI" id="CHEBI:59789"/>
    </ligand>
</feature>
<evidence type="ECO:0000256" key="5">
    <source>
        <dbReference type="PROSITE-ProRule" id="PRU10015"/>
    </source>
</evidence>
<dbReference type="PATRIC" id="fig|1618994.3.peg.554"/>
<dbReference type="SUPFAM" id="SSF53335">
    <property type="entry name" value="S-adenosyl-L-methionine-dependent methyltransferases"/>
    <property type="match status" value="1"/>
</dbReference>
<keyword evidence="2 4" id="KW-0808">Transferase</keyword>
<keyword evidence="1 4" id="KW-0489">Methyltransferase</keyword>
<gene>
    <name evidence="6" type="ORF">UX57_C0007G0064</name>
</gene>
<evidence type="ECO:0000313" key="6">
    <source>
        <dbReference type="EMBL" id="KKU41032.1"/>
    </source>
</evidence>
<evidence type="ECO:0000256" key="4">
    <source>
        <dbReference type="PROSITE-ProRule" id="PRU01024"/>
    </source>
</evidence>
<comment type="caution">
    <text evidence="6">The sequence shown here is derived from an EMBL/GenBank/DDBJ whole genome shotgun (WGS) entry which is preliminary data.</text>
</comment>
<dbReference type="InterPro" id="IPR010280">
    <property type="entry name" value="U5_MeTrfase_fam"/>
</dbReference>
<dbReference type="Gene3D" id="2.40.50.1070">
    <property type="match status" value="1"/>
</dbReference>
<proteinExistence type="inferred from homology"/>
<dbReference type="STRING" id="1618994.UX57_C0007G0064"/>
<dbReference type="EMBL" id="LCMS01000007">
    <property type="protein sequence ID" value="KKU41032.1"/>
    <property type="molecule type" value="Genomic_DNA"/>
</dbReference>
<dbReference type="GO" id="GO:0009451">
    <property type="term" value="P:RNA modification"/>
    <property type="evidence" value="ECO:0007669"/>
    <property type="project" value="UniProtKB-ARBA"/>
</dbReference>
<dbReference type="PROSITE" id="PS51257">
    <property type="entry name" value="PROKAR_LIPOPROTEIN"/>
    <property type="match status" value="1"/>
</dbReference>
<dbReference type="PROSITE" id="PS01231">
    <property type="entry name" value="TRMA_2"/>
    <property type="match status" value="1"/>
</dbReference>
<evidence type="ECO:0000256" key="3">
    <source>
        <dbReference type="ARBA" id="ARBA00022691"/>
    </source>
</evidence>
<evidence type="ECO:0000256" key="1">
    <source>
        <dbReference type="ARBA" id="ARBA00022603"/>
    </source>
</evidence>
<feature type="active site" evidence="5">
    <location>
        <position position="356"/>
    </location>
</feature>
<evidence type="ECO:0000256" key="2">
    <source>
        <dbReference type="ARBA" id="ARBA00022679"/>
    </source>
</evidence>
<keyword evidence="3 4" id="KW-0949">S-adenosyl-L-methionine</keyword>
<sequence>MSDKTHTLAQRYYDCQNTMQQTFMSSCPQKDRCGSCGWSHIPYQKQLAQKLADINGSLALKKLSLRCKEILPSPRIEHYRNRMDFVIDFEGRMGLREKGKWWKVIDGHPCFLADEKIESLFHSIHAWLPTSGLTYFDRKAATGLLRYAVIRALQTGETMVDMITSAPVDSFEEERTHAAFFSLAQHLSPTSFFWSINSTISDVSFGDKHELISGRPDIEEVVDHVRYQIGPHTFFQTNSHASPLLLQTVKEFAGPVKNKTVLDLYCGTGFFALAFAKDAKRTIGVELAPEAIVEAKENARINELSAEFFDAKTESFPWQDFHPDVVILDPPRAGMHDRALKDILEAKPPRIVYVSCNYKNFAREMVILQNLYRMENIRAMDMFPHTPHVELVAALTLSD</sequence>
<protein>
    <submittedName>
        <fullName evidence="6">23S rRNA (Uracil-5-)-methyltransferase</fullName>
    </submittedName>
</protein>
<feature type="active site" description="Nucleophile" evidence="4">
    <location>
        <position position="356"/>
    </location>
</feature>
<dbReference type="PROSITE" id="PS51687">
    <property type="entry name" value="SAM_MT_RNA_M5U"/>
    <property type="match status" value="1"/>
</dbReference>